<accession>A0A934SQW2</accession>
<dbReference type="Pfam" id="PF00174">
    <property type="entry name" value="Oxidored_molyb"/>
    <property type="match status" value="1"/>
</dbReference>
<dbReference type="GO" id="GO:0030091">
    <property type="term" value="P:protein repair"/>
    <property type="evidence" value="ECO:0007669"/>
    <property type="project" value="UniProtKB-UniRule"/>
</dbReference>
<dbReference type="GO" id="GO:0016672">
    <property type="term" value="F:oxidoreductase activity, acting on a sulfur group of donors, quinone or similar compound as acceptor"/>
    <property type="evidence" value="ECO:0007669"/>
    <property type="project" value="UniProtKB-UniRule"/>
</dbReference>
<dbReference type="AlphaFoldDB" id="A0A934SQW2"/>
<comment type="cofactor">
    <cofactor evidence="5">
        <name>Mo-molybdopterin</name>
        <dbReference type="ChEBI" id="CHEBI:71302"/>
    </cofactor>
    <text evidence="5">Binds 1 Mo-molybdopterin (Mo-MPT) cofactor per subunit.</text>
</comment>
<dbReference type="HAMAP" id="MF_01206">
    <property type="entry name" value="MsrP"/>
    <property type="match status" value="1"/>
</dbReference>
<dbReference type="RefSeq" id="WP_200590580.1">
    <property type="nucleotide sequence ID" value="NZ_JAEPBG010000001.1"/>
</dbReference>
<feature type="binding site" evidence="5">
    <location>
        <position position="177"/>
    </location>
    <ligand>
        <name>Mo-molybdopterin</name>
        <dbReference type="ChEBI" id="CHEBI:71302"/>
    </ligand>
</feature>
<feature type="binding site" evidence="5">
    <location>
        <position position="230"/>
    </location>
    <ligand>
        <name>Mo-molybdopterin</name>
        <dbReference type="ChEBI" id="CHEBI:71302"/>
    </ligand>
</feature>
<comment type="function">
    <text evidence="5">Part of the MsrPQ system that repairs oxidized periplasmic proteins containing methionine sulfoxide residues (Met-O), using respiratory chain electrons. Thus protects these proteins from oxidative-stress damage caused by reactive species of oxygen and chlorine generated by the host defense mechanisms. MsrPQ is essential for the maintenance of envelope integrity under bleach stress, rescuing a wide series of structurally unrelated periplasmic proteins from methionine oxidation. The catalytic subunit MsrP is non-stereospecific, being able to reduce both (R-) and (S-) diastereoisomers of methionine sulfoxide.</text>
</comment>
<dbReference type="Proteomes" id="UP000622890">
    <property type="component" value="Unassembled WGS sequence"/>
</dbReference>
<comment type="catalytic activity">
    <reaction evidence="5">
        <text>L-methionyl-[protein] + a quinone + H2O = L-methionyl-(S)-S-oxide-[protein] + a quinol</text>
        <dbReference type="Rhea" id="RHEA:51292"/>
        <dbReference type="Rhea" id="RHEA-COMP:12313"/>
        <dbReference type="Rhea" id="RHEA-COMP:12315"/>
        <dbReference type="ChEBI" id="CHEBI:15377"/>
        <dbReference type="ChEBI" id="CHEBI:16044"/>
        <dbReference type="ChEBI" id="CHEBI:24646"/>
        <dbReference type="ChEBI" id="CHEBI:44120"/>
        <dbReference type="ChEBI" id="CHEBI:132124"/>
    </reaction>
</comment>
<dbReference type="GO" id="GO:0043546">
    <property type="term" value="F:molybdopterin cofactor binding"/>
    <property type="evidence" value="ECO:0007669"/>
    <property type="project" value="UniProtKB-UniRule"/>
</dbReference>
<comment type="PTM">
    <text evidence="5">Predicted to be exported by the Tat system. The position of the signal peptide cleavage has not been experimentally proven.</text>
</comment>
<comment type="catalytic activity">
    <reaction evidence="5">
        <text>L-methionyl-[protein] + a quinone + H2O = L-methionyl-(R)-S-oxide-[protein] + a quinol</text>
        <dbReference type="Rhea" id="RHEA:51296"/>
        <dbReference type="Rhea" id="RHEA-COMP:12313"/>
        <dbReference type="Rhea" id="RHEA-COMP:12314"/>
        <dbReference type="ChEBI" id="CHEBI:15377"/>
        <dbReference type="ChEBI" id="CHEBI:16044"/>
        <dbReference type="ChEBI" id="CHEBI:24646"/>
        <dbReference type="ChEBI" id="CHEBI:45764"/>
        <dbReference type="ChEBI" id="CHEBI:132124"/>
    </reaction>
</comment>
<evidence type="ECO:0000256" key="1">
    <source>
        <dbReference type="ARBA" id="ARBA00022505"/>
    </source>
</evidence>
<evidence type="ECO:0000256" key="4">
    <source>
        <dbReference type="ARBA" id="ARBA00023002"/>
    </source>
</evidence>
<keyword evidence="3 5" id="KW-0732">Signal</keyword>
<evidence type="ECO:0000313" key="7">
    <source>
        <dbReference type="EMBL" id="MBK4733867.1"/>
    </source>
</evidence>
<name>A0A934SQW2_9BURK</name>
<evidence type="ECO:0000256" key="3">
    <source>
        <dbReference type="ARBA" id="ARBA00022729"/>
    </source>
</evidence>
<dbReference type="PANTHER" id="PTHR43032">
    <property type="entry name" value="PROTEIN-METHIONINE-SULFOXIDE REDUCTASE"/>
    <property type="match status" value="1"/>
</dbReference>
<dbReference type="EMBL" id="JAEPBG010000001">
    <property type="protein sequence ID" value="MBK4733867.1"/>
    <property type="molecule type" value="Genomic_DNA"/>
</dbReference>
<dbReference type="PANTHER" id="PTHR43032:SF3">
    <property type="entry name" value="PROTEIN-METHIONINE-SULFOXIDE REDUCTASE CATALYTIC SUBUNIT MSRP"/>
    <property type="match status" value="1"/>
</dbReference>
<comment type="subunit">
    <text evidence="5">Heterodimer of a catalytic subunit (MsrP) and a heme-binding subunit (MsrQ).</text>
</comment>
<feature type="binding site" evidence="5">
    <location>
        <position position="142"/>
    </location>
    <ligand>
        <name>Mo-molybdopterin</name>
        <dbReference type="ChEBI" id="CHEBI:71302"/>
    </ligand>
    <ligandPart>
        <name>Mo</name>
        <dbReference type="ChEBI" id="CHEBI:28685"/>
    </ligandPart>
</feature>
<dbReference type="GO" id="GO:0046872">
    <property type="term" value="F:metal ion binding"/>
    <property type="evidence" value="ECO:0007669"/>
    <property type="project" value="UniProtKB-KW"/>
</dbReference>
<dbReference type="Gene3D" id="3.90.420.10">
    <property type="entry name" value="Oxidoreductase, molybdopterin-binding domain"/>
    <property type="match status" value="1"/>
</dbReference>
<gene>
    <name evidence="5 7" type="primary">msrP</name>
    <name evidence="7" type="ORF">JJB74_04495</name>
</gene>
<feature type="domain" description="Oxidoreductase molybdopterin-binding" evidence="6">
    <location>
        <begin position="105"/>
        <end position="259"/>
    </location>
</feature>
<evidence type="ECO:0000259" key="6">
    <source>
        <dbReference type="Pfam" id="PF00174"/>
    </source>
</evidence>
<proteinExistence type="inferred from homology"/>
<feature type="binding site" evidence="5">
    <location>
        <begin position="241"/>
        <end position="243"/>
    </location>
    <ligand>
        <name>Mo-molybdopterin</name>
        <dbReference type="ChEBI" id="CHEBI:71302"/>
    </ligand>
</feature>
<sequence>MLIKRNPNGIDLPFPSEITPREVFESRRDFIRRLALGSIAGGALWEMAAREAFAQTGQKLGAKPNPAYVVMDKTTSFKDATSYNNFYEFGTDKADPARNAGTLKTRPWTIAIEGEVKKPMTLDIDSLMKLAPLEERLYRLRCVEGWSMVIPWTGYSLAELIRRVEPNGNAKYVQFISLADPKQMNGLSSRVLDWPYAEGLRLDEANHPLTLLTFGMYGETLPNQNGAPVRVVVPWKYGFKSAKSIVKIRFVRDQPKTSWNEAAASEYGFYSNVNPNVDHPRWSQATERRIGEDGLFTPKRKTLMFNGYEQVASLYSGMDLKKFF</sequence>
<feature type="binding site" evidence="5">
    <location>
        <position position="225"/>
    </location>
    <ligand>
        <name>Mo-molybdopterin</name>
        <dbReference type="ChEBI" id="CHEBI:71302"/>
    </ligand>
</feature>
<dbReference type="InterPro" id="IPR006311">
    <property type="entry name" value="TAT_signal"/>
</dbReference>
<reference evidence="7" key="1">
    <citation type="submission" date="2021-01" db="EMBL/GenBank/DDBJ databases">
        <title>Genome sequence of strain Noviherbaspirillum sp. DKR-6.</title>
        <authorList>
            <person name="Chaudhary D.K."/>
        </authorList>
    </citation>
    <scope>NUCLEOTIDE SEQUENCE</scope>
    <source>
        <strain evidence="7">DKR-6</strain>
    </source>
</reference>
<evidence type="ECO:0000313" key="8">
    <source>
        <dbReference type="Proteomes" id="UP000622890"/>
    </source>
</evidence>
<keyword evidence="4 5" id="KW-0560">Oxidoreductase</keyword>
<dbReference type="InterPro" id="IPR036374">
    <property type="entry name" value="OxRdtase_Mopterin-bd_sf"/>
</dbReference>
<organism evidence="7 8">
    <name type="scientific">Noviherbaspirillum pedocola</name>
    <dbReference type="NCBI Taxonomy" id="2801341"/>
    <lineage>
        <taxon>Bacteria</taxon>
        <taxon>Pseudomonadati</taxon>
        <taxon>Pseudomonadota</taxon>
        <taxon>Betaproteobacteria</taxon>
        <taxon>Burkholderiales</taxon>
        <taxon>Oxalobacteraceae</taxon>
        <taxon>Noviherbaspirillum</taxon>
    </lineage>
</organism>
<evidence type="ECO:0000256" key="2">
    <source>
        <dbReference type="ARBA" id="ARBA00022723"/>
    </source>
</evidence>
<dbReference type="InterPro" id="IPR022867">
    <property type="entry name" value="MsrP"/>
</dbReference>
<dbReference type="PROSITE" id="PS51318">
    <property type="entry name" value="TAT"/>
    <property type="match status" value="1"/>
</dbReference>
<comment type="caution">
    <text evidence="7">The sequence shown here is derived from an EMBL/GenBank/DDBJ whole genome shotgun (WGS) entry which is preliminary data.</text>
</comment>
<dbReference type="InterPro" id="IPR000572">
    <property type="entry name" value="OxRdtase_Mopterin-bd_dom"/>
</dbReference>
<feature type="binding site" evidence="5">
    <location>
        <begin position="87"/>
        <end position="88"/>
    </location>
    <ligand>
        <name>Mo-molybdopterin</name>
        <dbReference type="ChEBI" id="CHEBI:71302"/>
    </ligand>
</feature>
<dbReference type="NCBIfam" id="NF003767">
    <property type="entry name" value="PRK05363.1"/>
    <property type="match status" value="1"/>
</dbReference>
<dbReference type="SUPFAM" id="SSF56524">
    <property type="entry name" value="Oxidoreductase molybdopterin-binding domain"/>
    <property type="match status" value="1"/>
</dbReference>
<dbReference type="EC" id="1.8.5.-" evidence="5"/>
<evidence type="ECO:0000256" key="5">
    <source>
        <dbReference type="HAMAP-Rule" id="MF_01206"/>
    </source>
</evidence>
<protein>
    <recommendedName>
        <fullName evidence="5">Protein-methionine-sulfoxide reductase catalytic subunit MsrP</fullName>
        <ecNumber evidence="5">1.8.5.-</ecNumber>
    </recommendedName>
</protein>
<comment type="similarity">
    <text evidence="5">Belongs to the MsrP family.</text>
</comment>
<keyword evidence="1 5" id="KW-0500">Molybdenum</keyword>
<feature type="binding site" evidence="5">
    <location>
        <position position="84"/>
    </location>
    <ligand>
        <name>Mo-molybdopterin</name>
        <dbReference type="ChEBI" id="CHEBI:71302"/>
    </ligand>
</feature>
<keyword evidence="8" id="KW-1185">Reference proteome</keyword>
<keyword evidence="2 5" id="KW-0479">Metal-binding</keyword>